<name>A0A078AI14_STYLE</name>
<accession>A0A078AI14</accession>
<dbReference type="PANTHER" id="PTHR11909">
    <property type="entry name" value="CASEIN KINASE-RELATED"/>
    <property type="match status" value="1"/>
</dbReference>
<dbReference type="InterPro" id="IPR050235">
    <property type="entry name" value="CK1_Ser-Thr_kinase"/>
</dbReference>
<keyword evidence="6" id="KW-1185">Reference proteome</keyword>
<dbReference type="InParanoid" id="A0A078AI14"/>
<dbReference type="Proteomes" id="UP000039865">
    <property type="component" value="Unassembled WGS sequence"/>
</dbReference>
<gene>
    <name evidence="5" type="primary">Contig5617.g6012</name>
    <name evidence="5" type="ORF">STYLEM_9431</name>
</gene>
<dbReference type="PROSITE" id="PS50011">
    <property type="entry name" value="PROTEIN_KINASE_DOM"/>
    <property type="match status" value="1"/>
</dbReference>
<evidence type="ECO:0000256" key="3">
    <source>
        <dbReference type="SAM" id="MobiDB-lite"/>
    </source>
</evidence>
<organism evidence="5 6">
    <name type="scientific">Stylonychia lemnae</name>
    <name type="common">Ciliate</name>
    <dbReference type="NCBI Taxonomy" id="5949"/>
    <lineage>
        <taxon>Eukaryota</taxon>
        <taxon>Sar</taxon>
        <taxon>Alveolata</taxon>
        <taxon>Ciliophora</taxon>
        <taxon>Intramacronucleata</taxon>
        <taxon>Spirotrichea</taxon>
        <taxon>Stichotrichia</taxon>
        <taxon>Sporadotrichida</taxon>
        <taxon>Oxytrichidae</taxon>
        <taxon>Stylonychinae</taxon>
        <taxon>Stylonychia</taxon>
    </lineage>
</organism>
<evidence type="ECO:0000259" key="4">
    <source>
        <dbReference type="PROSITE" id="PS50011"/>
    </source>
</evidence>
<keyword evidence="2" id="KW-0175">Coiled coil</keyword>
<dbReference type="OrthoDB" id="5979581at2759"/>
<sequence>MLISSNIKQIDPPDTLKGYQKIKKLGHGSIGEVWHYQKDGQDYAIKFEIQNSHSMSLLQEKTIEMLYNEIYSENDEKRFELVGHAIRLLKYLHQEAFFVNRDIKPDNFMGKDGQLKLIDFGTAKKVQELKISNEIFVSDITGTPITISVHAHNKLHSLQGDDVISCLYSMLMLFEIEGLTWYKNCIEMQKNLNSEQLKQILEKKKNLNESNFQGLLAKCIVREIKRLEDLRFESIGKYSTELEYENILENIKLNIEALENQQNQREQQDLIDKTLMNQEQNHDEEMQNEELSSNISKPSIENDEALLYQDKQDNDDTTIEEKENLQKFVNQQKLNDDNLDEQNDDNLDEQNDDNLDEQNGLMPTFLFMMPLIDDQLRCLLIKYTIHQINIGYMSKVLPISMIKLLQKQERKLCLLLCTVLKNKR</sequence>
<dbReference type="EMBL" id="CCKQ01008964">
    <property type="protein sequence ID" value="CDW80433.1"/>
    <property type="molecule type" value="Genomic_DNA"/>
</dbReference>
<dbReference type="AlphaFoldDB" id="A0A078AI14"/>
<evidence type="ECO:0000256" key="1">
    <source>
        <dbReference type="ARBA" id="ARBA00023860"/>
    </source>
</evidence>
<dbReference type="Gene3D" id="3.30.200.20">
    <property type="entry name" value="Phosphorylase Kinase, domain 1"/>
    <property type="match status" value="1"/>
</dbReference>
<dbReference type="Pfam" id="PF00069">
    <property type="entry name" value="Pkinase"/>
    <property type="match status" value="1"/>
</dbReference>
<feature type="region of interest" description="Disordered" evidence="3">
    <location>
        <begin position="331"/>
        <end position="356"/>
    </location>
</feature>
<feature type="coiled-coil region" evidence="2">
    <location>
        <begin position="241"/>
        <end position="268"/>
    </location>
</feature>
<dbReference type="GO" id="GO:0004672">
    <property type="term" value="F:protein kinase activity"/>
    <property type="evidence" value="ECO:0007669"/>
    <property type="project" value="InterPro"/>
</dbReference>
<feature type="compositionally biased region" description="Acidic residues" evidence="3">
    <location>
        <begin position="337"/>
        <end position="356"/>
    </location>
</feature>
<evidence type="ECO:0000313" key="5">
    <source>
        <dbReference type="EMBL" id="CDW80433.1"/>
    </source>
</evidence>
<reference evidence="5 6" key="1">
    <citation type="submission" date="2014-06" db="EMBL/GenBank/DDBJ databases">
        <authorList>
            <person name="Swart Estienne"/>
        </authorList>
    </citation>
    <scope>NUCLEOTIDE SEQUENCE [LARGE SCALE GENOMIC DNA]</scope>
    <source>
        <strain evidence="5 6">130c</strain>
    </source>
</reference>
<dbReference type="SUPFAM" id="SSF56112">
    <property type="entry name" value="Protein kinase-like (PK-like)"/>
    <property type="match status" value="1"/>
</dbReference>
<protein>
    <recommendedName>
        <fullName evidence="1">Casein kinase I</fullName>
    </recommendedName>
</protein>
<evidence type="ECO:0000313" key="6">
    <source>
        <dbReference type="Proteomes" id="UP000039865"/>
    </source>
</evidence>
<feature type="domain" description="Protein kinase" evidence="4">
    <location>
        <begin position="1"/>
        <end position="300"/>
    </location>
</feature>
<proteinExistence type="predicted"/>
<dbReference type="Gene3D" id="1.10.510.10">
    <property type="entry name" value="Transferase(Phosphotransferase) domain 1"/>
    <property type="match status" value="1"/>
</dbReference>
<dbReference type="InterPro" id="IPR000719">
    <property type="entry name" value="Prot_kinase_dom"/>
</dbReference>
<keyword evidence="5" id="KW-0418">Kinase</keyword>
<dbReference type="SMART" id="SM00220">
    <property type="entry name" value="S_TKc"/>
    <property type="match status" value="1"/>
</dbReference>
<dbReference type="GO" id="GO:0005524">
    <property type="term" value="F:ATP binding"/>
    <property type="evidence" value="ECO:0007669"/>
    <property type="project" value="InterPro"/>
</dbReference>
<keyword evidence="5" id="KW-0808">Transferase</keyword>
<dbReference type="InterPro" id="IPR011009">
    <property type="entry name" value="Kinase-like_dom_sf"/>
</dbReference>
<evidence type="ECO:0000256" key="2">
    <source>
        <dbReference type="SAM" id="Coils"/>
    </source>
</evidence>